<dbReference type="AlphaFoldDB" id="A0A1E2UPT5"/>
<keyword evidence="2" id="KW-1185">Reference proteome</keyword>
<evidence type="ECO:0000313" key="1">
    <source>
        <dbReference type="EMBL" id="ODB96719.1"/>
    </source>
</evidence>
<evidence type="ECO:0008006" key="3">
    <source>
        <dbReference type="Google" id="ProtNLM"/>
    </source>
</evidence>
<gene>
    <name evidence="1" type="ORF">A3196_08105</name>
</gene>
<evidence type="ECO:0000313" key="2">
    <source>
        <dbReference type="Proteomes" id="UP000094849"/>
    </source>
</evidence>
<comment type="caution">
    <text evidence="1">The sequence shown here is derived from an EMBL/GenBank/DDBJ whole genome shotgun (WGS) entry which is preliminary data.</text>
</comment>
<organism evidence="1 2">
    <name type="scientific">Candidatus Thiodiazotropha endoloripes</name>
    <dbReference type="NCBI Taxonomy" id="1818881"/>
    <lineage>
        <taxon>Bacteria</taxon>
        <taxon>Pseudomonadati</taxon>
        <taxon>Pseudomonadota</taxon>
        <taxon>Gammaproteobacteria</taxon>
        <taxon>Chromatiales</taxon>
        <taxon>Sedimenticolaceae</taxon>
        <taxon>Candidatus Thiodiazotropha</taxon>
    </lineage>
</organism>
<sequence length="198" mass="21783">MLSQLKAKPDFISAWIRNPRQVGALFPSSGCLAQAMATQVSSMNGLTIELGAGTGAVTSALLSRGLNPKRLVVVEKDQILADKLISQFPSLSILAGDATRLQQLLKQKDLGLADSVVSSLPLLNMRTHTRIRVLTAIFNSLSDDGKLIQYTYSPAPPIPKQLARSMQLVGFRIDRILWNLPPAHVWVYQRFRTPLNHT</sequence>
<protein>
    <recommendedName>
        <fullName evidence="3">Methyltransferase domain-containing protein</fullName>
    </recommendedName>
</protein>
<proteinExistence type="predicted"/>
<dbReference type="SUPFAM" id="SSF53335">
    <property type="entry name" value="S-adenosyl-L-methionine-dependent methyltransferases"/>
    <property type="match status" value="1"/>
</dbReference>
<reference evidence="1 2" key="1">
    <citation type="submission" date="2016-03" db="EMBL/GenBank/DDBJ databases">
        <title>Chemosynthetic sulphur-oxidizing symbionts of marine invertebrate animals are capable of nitrogen fixation.</title>
        <authorList>
            <person name="Petersen J.M."/>
            <person name="Kemper A."/>
            <person name="Gruber-Vodicka H."/>
            <person name="Cardini U."/>
            <person name="Geest Mvander."/>
            <person name="Kleiner M."/>
            <person name="Bulgheresi S."/>
            <person name="Fussmann M."/>
            <person name="Herbold C."/>
            <person name="Seah B.K.B."/>
            <person name="Antony C.Paul."/>
            <person name="Liu D."/>
            <person name="Belitz A."/>
            <person name="Weber M."/>
        </authorList>
    </citation>
    <scope>NUCLEOTIDE SEQUENCE [LARGE SCALE GENOMIC DNA]</scope>
    <source>
        <strain evidence="1">G_D</strain>
    </source>
</reference>
<dbReference type="Gene3D" id="3.40.50.150">
    <property type="entry name" value="Vaccinia Virus protein VP39"/>
    <property type="match status" value="1"/>
</dbReference>
<dbReference type="RefSeq" id="WP_069019336.1">
    <property type="nucleotide sequence ID" value="NZ_LVJY01000003.1"/>
</dbReference>
<dbReference type="Proteomes" id="UP000094849">
    <property type="component" value="Unassembled WGS sequence"/>
</dbReference>
<name>A0A1E2UPT5_9GAMM</name>
<dbReference type="OrthoDB" id="9805585at2"/>
<dbReference type="CDD" id="cd02440">
    <property type="entry name" value="AdoMet_MTases"/>
    <property type="match status" value="1"/>
</dbReference>
<dbReference type="EMBL" id="LVJZ01000003">
    <property type="protein sequence ID" value="ODB96719.1"/>
    <property type="molecule type" value="Genomic_DNA"/>
</dbReference>
<dbReference type="STRING" id="1818881.A3196_08105"/>
<dbReference type="InterPro" id="IPR029063">
    <property type="entry name" value="SAM-dependent_MTases_sf"/>
</dbReference>
<accession>A0A1E2UPT5</accession>